<proteinExistence type="predicted"/>
<name>A0ABT7FQA9_9CORY</name>
<evidence type="ECO:0000313" key="1">
    <source>
        <dbReference type="EMBL" id="MDK4247785.1"/>
    </source>
</evidence>
<comment type="caution">
    <text evidence="1">The sequence shown here is derived from an EMBL/GenBank/DDBJ whole genome shotgun (WGS) entry which is preliminary data.</text>
</comment>
<dbReference type="Proteomes" id="UP001239414">
    <property type="component" value="Unassembled WGS sequence"/>
</dbReference>
<reference evidence="1 2" key="1">
    <citation type="submission" date="2023-05" db="EMBL/GenBank/DDBJ databases">
        <title>Metabolic capabilities are highly conserved among human nasal-associated Corynebacterium species in pangenomic analyses.</title>
        <authorList>
            <person name="Tran T.H."/>
            <person name="Roberts A.Q."/>
            <person name="Escapa I.F."/>
            <person name="Gao W."/>
            <person name="Conlan S."/>
            <person name="Kong H."/>
            <person name="Segre J.A."/>
            <person name="Kelly M.S."/>
            <person name="Lemon K.P."/>
        </authorList>
    </citation>
    <scope>NUCLEOTIDE SEQUENCE [LARGE SCALE GENOMIC DNA]</scope>
    <source>
        <strain evidence="1 2">KPL3802</strain>
    </source>
</reference>
<organism evidence="1 2">
    <name type="scientific">Corynebacterium accolens</name>
    <dbReference type="NCBI Taxonomy" id="38284"/>
    <lineage>
        <taxon>Bacteria</taxon>
        <taxon>Bacillati</taxon>
        <taxon>Actinomycetota</taxon>
        <taxon>Actinomycetes</taxon>
        <taxon>Mycobacteriales</taxon>
        <taxon>Corynebacteriaceae</taxon>
        <taxon>Corynebacterium</taxon>
    </lineage>
</organism>
<evidence type="ECO:0000313" key="2">
    <source>
        <dbReference type="Proteomes" id="UP001239414"/>
    </source>
</evidence>
<accession>A0ABT7FQA9</accession>
<dbReference type="RefSeq" id="WP_284612691.1">
    <property type="nucleotide sequence ID" value="NZ_JASNUO010000006.1"/>
</dbReference>
<protein>
    <submittedName>
        <fullName evidence="1">Uncharacterized protein</fullName>
    </submittedName>
</protein>
<dbReference type="EMBL" id="JASNUO010000006">
    <property type="protein sequence ID" value="MDK4247785.1"/>
    <property type="molecule type" value="Genomic_DNA"/>
</dbReference>
<sequence>MSRWKVECGFWWVAMQVDEQGREIPGTAKRFPTHAEALAYANHEARLTPTSITLKVTFDSRRLIYLKAGDDTFIIARHEWRPLERFLLAAARHTH</sequence>
<keyword evidence="2" id="KW-1185">Reference proteome</keyword>
<gene>
    <name evidence="1" type="ORF">QPX34_07065</name>
</gene>